<evidence type="ECO:0000313" key="4">
    <source>
        <dbReference type="Proteomes" id="UP000586918"/>
    </source>
</evidence>
<protein>
    <submittedName>
        <fullName evidence="3">Uncharacterized protein</fullName>
    </submittedName>
</protein>
<reference evidence="3 4" key="1">
    <citation type="submission" date="2020-04" db="EMBL/GenBank/DDBJ databases">
        <authorList>
            <person name="Klaysubun C."/>
            <person name="Duangmal K."/>
            <person name="Lipun K."/>
        </authorList>
    </citation>
    <scope>NUCLEOTIDE SEQUENCE [LARGE SCALE GENOMIC DNA]</scope>
    <source>
        <strain evidence="3 4">DSM 45300</strain>
    </source>
</reference>
<feature type="transmembrane region" description="Helical" evidence="2">
    <location>
        <begin position="240"/>
        <end position="259"/>
    </location>
</feature>
<evidence type="ECO:0000313" key="3">
    <source>
        <dbReference type="EMBL" id="NMH93394.1"/>
    </source>
</evidence>
<keyword evidence="4" id="KW-1185">Reference proteome</keyword>
<feature type="transmembrane region" description="Helical" evidence="2">
    <location>
        <begin position="92"/>
        <end position="115"/>
    </location>
</feature>
<name>A0A848DLY5_9PSEU</name>
<accession>A0A848DLY5</accession>
<keyword evidence="2" id="KW-1133">Transmembrane helix</keyword>
<dbReference type="RefSeq" id="WP_169414095.1">
    <property type="nucleotide sequence ID" value="NZ_JAAXKZ010000067.1"/>
</dbReference>
<keyword evidence="2" id="KW-0472">Membrane</keyword>
<dbReference type="AlphaFoldDB" id="A0A848DLY5"/>
<sequence>MLVGGTSLAGYLGVRSGLAPLTARTIGEVAGSPPPGALLVRWTPAGGVERTDTVPLAVDAPAPGTGIEVAYDPADPARLVTPGAAVLADLDAAASGLAFAAAALAALLATAAFQLTTRRRAWLRRGRRSVVGRRVRIQRGLATRSWLELDTSPPRWLPVHFEPGLTVLPAPTVVVLHGDPARHRYLAASVPGPDGEVRLVPSGPVRSDEPSGRRLDNPATADDETRAALGRYGLGRHLRADLAGVALAPLVGLLGVALIGGGVPTWLAATALVAAGALCWAVVRGSDPS</sequence>
<organism evidence="3 4">
    <name type="scientific">Pseudonocardia bannensis</name>
    <dbReference type="NCBI Taxonomy" id="630973"/>
    <lineage>
        <taxon>Bacteria</taxon>
        <taxon>Bacillati</taxon>
        <taxon>Actinomycetota</taxon>
        <taxon>Actinomycetes</taxon>
        <taxon>Pseudonocardiales</taxon>
        <taxon>Pseudonocardiaceae</taxon>
        <taxon>Pseudonocardia</taxon>
    </lineage>
</organism>
<feature type="region of interest" description="Disordered" evidence="1">
    <location>
        <begin position="202"/>
        <end position="221"/>
    </location>
</feature>
<comment type="caution">
    <text evidence="3">The sequence shown here is derived from an EMBL/GenBank/DDBJ whole genome shotgun (WGS) entry which is preliminary data.</text>
</comment>
<gene>
    <name evidence="3" type="ORF">HF519_17795</name>
</gene>
<feature type="transmembrane region" description="Helical" evidence="2">
    <location>
        <begin position="265"/>
        <end position="283"/>
    </location>
</feature>
<dbReference type="EMBL" id="JAAXKZ010000067">
    <property type="protein sequence ID" value="NMH93394.1"/>
    <property type="molecule type" value="Genomic_DNA"/>
</dbReference>
<proteinExistence type="predicted"/>
<dbReference type="Proteomes" id="UP000586918">
    <property type="component" value="Unassembled WGS sequence"/>
</dbReference>
<evidence type="ECO:0000256" key="1">
    <source>
        <dbReference type="SAM" id="MobiDB-lite"/>
    </source>
</evidence>
<keyword evidence="2" id="KW-0812">Transmembrane</keyword>
<feature type="compositionally biased region" description="Basic and acidic residues" evidence="1">
    <location>
        <begin position="206"/>
        <end position="216"/>
    </location>
</feature>
<evidence type="ECO:0000256" key="2">
    <source>
        <dbReference type="SAM" id="Phobius"/>
    </source>
</evidence>